<dbReference type="Pfam" id="PF08357">
    <property type="entry name" value="SEFIR"/>
    <property type="match status" value="1"/>
</dbReference>
<dbReference type="SUPFAM" id="SSF56436">
    <property type="entry name" value="C-type lectin-like"/>
    <property type="match status" value="1"/>
</dbReference>
<feature type="region of interest" description="Disordered" evidence="1">
    <location>
        <begin position="232"/>
        <end position="271"/>
    </location>
</feature>
<evidence type="ECO:0000313" key="3">
    <source>
        <dbReference type="EMBL" id="RDE49756.1"/>
    </source>
</evidence>
<accession>A0A369XLH1</accession>
<protein>
    <submittedName>
        <fullName evidence="3">TIR domain-containing protein</fullName>
    </submittedName>
</protein>
<comment type="caution">
    <text evidence="3">The sequence shown here is derived from an EMBL/GenBank/DDBJ whole genome shotgun (WGS) entry which is preliminary data.</text>
</comment>
<proteinExistence type="predicted"/>
<dbReference type="InterPro" id="IPR013568">
    <property type="entry name" value="SEFIR_dom"/>
</dbReference>
<sequence length="1034" mass="115453">MTSGIRRALDDPEPPSKLTNDGRPLQFPLRTLALQGNHQPHLSGPLSVPLAHGARRCPPGTVCQRKRIPSIIPCQRPGGHPRPQAMIDRPLRVFISYAQESDGHSAWVLALANRLRADGVEAVIDRYVTWLEKGWRWWMSEQIEQADWVLVVCTDEYRQRFDGNDAAAGSGRGVRWESQHITQALYDDRFSNKRFVPVLPPAGDERFIPLPLKDTRSFRLDDQYDDLYRLLTDQPPTPAPQVGKLRPRPPLPVSVSASAQPAAPDRAPPQDIANPYPGLAAFKPEDCRFFFGREKDTARVVERLQQTRFVSVVGGSGTGKSSLVAAGVVPALRGLHAPLTYLRFKPQADPFRQLAETLDRALPEERLPLGKPRVERLSQELDSSPQEVVAKAIAEFGKRQAPLAPVVPVILFADQFEELFTQTPPDTAQRFRVLFEALHSHPSLFLVLTLRSEFMHRLMEWLGGEVFASSLAPLDAIRDETRLREIIVHPATESGVGVQPELLSELLPAAHEMAGALPLLALTLTQLFVRRDPADGLTLAAYQRMGGLPKIVESAAAGIDQAIDDDPLLADACERLFAELATVIDELPTRRTAAVEPLRADAMVSVLVDALRAQGLLADPDERHVELAHETLLKHWPRLREWCARYADKLALRRQAEQAAGDWQKARTRENASGQPEKSRHSDLLRWTWERQKPALQALLALLALNPQLSAQPDPDPDFADTGIDAWRALQAVLSEPLRSFLAPEPLRLLDELRADATPHQRREEIGLRLNQMGDPRRGVGVDAAGLPDLVWVDIPAGQVTLETEPPETFAVNAFRIASYPITWRQYRAFVDAADGYRDPGWWDGLEREDEPGDDRWAFASYPAIHVSWYDAVAFCRWLSKCLGLAEEEVVRLPTEWEWQWVAQAGAQAQEYPWRGEWNMMRANSEESGIGRTTAVGMYPLGAPECWPVLDLAGNVWEWCLNHYERSGTAGSDPDVSRVLRGGAWYGSPGGCRAAFRFDLAPVDRYYIIGFRVCRGAPIEPLPTAPLNTVPPKR</sequence>
<evidence type="ECO:0000313" key="4">
    <source>
        <dbReference type="Proteomes" id="UP000253831"/>
    </source>
</evidence>
<dbReference type="InterPro" id="IPR005532">
    <property type="entry name" value="SUMF_dom"/>
</dbReference>
<evidence type="ECO:0000256" key="1">
    <source>
        <dbReference type="SAM" id="MobiDB-lite"/>
    </source>
</evidence>
<dbReference type="GO" id="GO:0120147">
    <property type="term" value="F:formylglycine-generating oxidase activity"/>
    <property type="evidence" value="ECO:0007669"/>
    <property type="project" value="TreeGrafter"/>
</dbReference>
<dbReference type="Pfam" id="PF20703">
    <property type="entry name" value="nSTAND1"/>
    <property type="match status" value="1"/>
</dbReference>
<dbReference type="InterPro" id="IPR042095">
    <property type="entry name" value="SUMF_sf"/>
</dbReference>
<dbReference type="Gene3D" id="3.90.1580.10">
    <property type="entry name" value="paralog of FGE (formylglycine-generating enzyme)"/>
    <property type="match status" value="1"/>
</dbReference>
<feature type="domain" description="SEFIR" evidence="2">
    <location>
        <begin position="90"/>
        <end position="229"/>
    </location>
</feature>
<dbReference type="Pfam" id="PF03781">
    <property type="entry name" value="FGE-sulfatase"/>
    <property type="match status" value="1"/>
</dbReference>
<dbReference type="AlphaFoldDB" id="A0A369XLH1"/>
<dbReference type="PANTHER" id="PTHR23150:SF19">
    <property type="entry name" value="FORMYLGLYCINE-GENERATING ENZYME"/>
    <property type="match status" value="1"/>
</dbReference>
<dbReference type="InterPro" id="IPR016187">
    <property type="entry name" value="CTDL_fold"/>
</dbReference>
<organism evidence="3 4">
    <name type="scientific">Candidatus Accumulibacter meliphilus</name>
    <dbReference type="NCBI Taxonomy" id="2211374"/>
    <lineage>
        <taxon>Bacteria</taxon>
        <taxon>Pseudomonadati</taxon>
        <taxon>Pseudomonadota</taxon>
        <taxon>Betaproteobacteria</taxon>
        <taxon>Candidatus Accumulibacter</taxon>
    </lineage>
</organism>
<evidence type="ECO:0000259" key="2">
    <source>
        <dbReference type="PROSITE" id="PS51534"/>
    </source>
</evidence>
<dbReference type="PANTHER" id="PTHR23150">
    <property type="entry name" value="SULFATASE MODIFYING FACTOR 1, 2"/>
    <property type="match status" value="1"/>
</dbReference>
<dbReference type="InterPro" id="IPR027417">
    <property type="entry name" value="P-loop_NTPase"/>
</dbReference>
<dbReference type="EMBL" id="QPGA01000033">
    <property type="protein sequence ID" value="RDE49756.1"/>
    <property type="molecule type" value="Genomic_DNA"/>
</dbReference>
<dbReference type="Proteomes" id="UP000253831">
    <property type="component" value="Unassembled WGS sequence"/>
</dbReference>
<dbReference type="Gene3D" id="3.40.50.300">
    <property type="entry name" value="P-loop containing nucleotide triphosphate hydrolases"/>
    <property type="match status" value="1"/>
</dbReference>
<dbReference type="SUPFAM" id="SSF52200">
    <property type="entry name" value="Toll/Interleukin receptor TIR domain"/>
    <property type="match status" value="1"/>
</dbReference>
<reference evidence="3 4" key="1">
    <citation type="submission" date="2018-05" db="EMBL/GenBank/DDBJ databases">
        <title>Integrated omic analyses show evidence that a Ca. Accumulibacter phosphatis strain performs denitrification under micro-aerobic conditions.</title>
        <authorList>
            <person name="Camejo P.Y."/>
            <person name="Katherine M.D."/>
            <person name="Daniel N.R."/>
        </authorList>
    </citation>
    <scope>NUCLEOTIDE SEQUENCE [LARGE SCALE GENOMIC DNA]</scope>
    <source>
        <strain evidence="3">UW-LDO-IC</strain>
    </source>
</reference>
<dbReference type="SUPFAM" id="SSF52540">
    <property type="entry name" value="P-loop containing nucleoside triphosphate hydrolases"/>
    <property type="match status" value="1"/>
</dbReference>
<name>A0A369XLH1_9PROT</name>
<dbReference type="InterPro" id="IPR049052">
    <property type="entry name" value="nSTAND1"/>
</dbReference>
<gene>
    <name evidence="3" type="ORF">DVS81_14945</name>
</gene>
<dbReference type="InterPro" id="IPR035897">
    <property type="entry name" value="Toll_tir_struct_dom_sf"/>
</dbReference>
<dbReference type="PROSITE" id="PS51534">
    <property type="entry name" value="SEFIR"/>
    <property type="match status" value="1"/>
</dbReference>
<feature type="region of interest" description="Disordered" evidence="1">
    <location>
        <begin position="1"/>
        <end position="24"/>
    </location>
</feature>
<dbReference type="Gene3D" id="3.40.50.10140">
    <property type="entry name" value="Toll/interleukin-1 receptor homology (TIR) domain"/>
    <property type="match status" value="1"/>
</dbReference>
<feature type="region of interest" description="Disordered" evidence="1">
    <location>
        <begin position="661"/>
        <end position="680"/>
    </location>
</feature>
<dbReference type="InterPro" id="IPR051043">
    <property type="entry name" value="Sulfatase_Mod_Factor_Kinase"/>
</dbReference>
<feature type="compositionally biased region" description="Low complexity" evidence="1">
    <location>
        <begin position="253"/>
        <end position="271"/>
    </location>
</feature>